<dbReference type="OrthoDB" id="9787219at2"/>
<dbReference type="InterPro" id="IPR036291">
    <property type="entry name" value="NAD(P)-bd_dom_sf"/>
</dbReference>
<name>A0A437RR62_9BURK</name>
<dbReference type="GO" id="GO:0051287">
    <property type="term" value="F:NAD binding"/>
    <property type="evidence" value="ECO:0007669"/>
    <property type="project" value="InterPro"/>
</dbReference>
<dbReference type="Pfam" id="PF02826">
    <property type="entry name" value="2-Hacid_dh_C"/>
    <property type="match status" value="1"/>
</dbReference>
<feature type="domain" description="D-isomer specific 2-hydroxyacid dehydrogenase NAD-binding" evidence="3">
    <location>
        <begin position="105"/>
        <end position="265"/>
    </location>
</feature>
<dbReference type="AlphaFoldDB" id="A0A437RR62"/>
<dbReference type="Gene3D" id="3.40.50.720">
    <property type="entry name" value="NAD(P)-binding Rossmann-like Domain"/>
    <property type="match status" value="2"/>
</dbReference>
<evidence type="ECO:0000256" key="1">
    <source>
        <dbReference type="ARBA" id="ARBA00023002"/>
    </source>
</evidence>
<dbReference type="PANTHER" id="PTHR43333:SF1">
    <property type="entry name" value="D-ISOMER SPECIFIC 2-HYDROXYACID DEHYDROGENASE NAD-BINDING DOMAIN-CONTAINING PROTEIN"/>
    <property type="match status" value="1"/>
</dbReference>
<organism evidence="4 5">
    <name type="scientific">Rubrivivax rivuli</name>
    <dbReference type="NCBI Taxonomy" id="1862385"/>
    <lineage>
        <taxon>Bacteria</taxon>
        <taxon>Pseudomonadati</taxon>
        <taxon>Pseudomonadota</taxon>
        <taxon>Betaproteobacteria</taxon>
        <taxon>Burkholderiales</taxon>
        <taxon>Sphaerotilaceae</taxon>
        <taxon>Rubrivivax</taxon>
    </lineage>
</organism>
<sequence length="300" mass="31497">MKLLLAGSFDPGEEDVWRAALQAALPEATLLNPAQAQQAAPEVVAAIVANPPPGSLQGLPALRLIQSLWAGVDRLLADTTLPHGVPLARMVDPAMNAAMAETALWAVLSLHRHFFTYAAQQRAEAWQPLPQRRADEVRVLVLGQGQMGGTAAARLAQQGYAVSGWRRDGQALAPLLAQADIVVNLLPLTPATRGLLNAGFFAALPRGAGVVNLARGAHVLDEDLLAALASGQVGHAVLDVFHQEPLPAGHAFWQHPQVTVLPHAAAATDPRSAAQVAAANVRAVLAGGEPAHRVERARAY</sequence>
<comment type="caution">
    <text evidence="4">The sequence shown here is derived from an EMBL/GenBank/DDBJ whole genome shotgun (WGS) entry which is preliminary data.</text>
</comment>
<proteinExistence type="predicted"/>
<reference evidence="4 5" key="1">
    <citation type="submission" date="2019-01" db="EMBL/GenBank/DDBJ databases">
        <authorList>
            <person name="Chen W.-M."/>
        </authorList>
    </citation>
    <scope>NUCLEOTIDE SEQUENCE [LARGE SCALE GENOMIC DNA]</scope>
    <source>
        <strain evidence="4 5">KYPY4</strain>
    </source>
</reference>
<dbReference type="InterPro" id="IPR006140">
    <property type="entry name" value="D-isomer_DH_NAD-bd"/>
</dbReference>
<accession>A0A437RR62</accession>
<keyword evidence="4" id="KW-0670">Pyruvate</keyword>
<gene>
    <name evidence="4" type="ORF">EOE66_00900</name>
</gene>
<dbReference type="SUPFAM" id="SSF52283">
    <property type="entry name" value="Formate/glycerate dehydrogenase catalytic domain-like"/>
    <property type="match status" value="1"/>
</dbReference>
<keyword evidence="5" id="KW-1185">Reference proteome</keyword>
<dbReference type="RefSeq" id="WP_128226814.1">
    <property type="nucleotide sequence ID" value="NZ_SACR01000001.1"/>
</dbReference>
<dbReference type="EMBL" id="SACR01000001">
    <property type="protein sequence ID" value="RVU49175.1"/>
    <property type="molecule type" value="Genomic_DNA"/>
</dbReference>
<dbReference type="PANTHER" id="PTHR43333">
    <property type="entry name" value="2-HACID_DH_C DOMAIN-CONTAINING PROTEIN"/>
    <property type="match status" value="1"/>
</dbReference>
<evidence type="ECO:0000313" key="5">
    <source>
        <dbReference type="Proteomes" id="UP000285575"/>
    </source>
</evidence>
<keyword evidence="1" id="KW-0560">Oxidoreductase</keyword>
<protein>
    <submittedName>
        <fullName evidence="4">Glyoxylate/hydroxypyruvate reductase A</fullName>
    </submittedName>
</protein>
<keyword evidence="2" id="KW-0520">NAD</keyword>
<evidence type="ECO:0000313" key="4">
    <source>
        <dbReference type="EMBL" id="RVU49175.1"/>
    </source>
</evidence>
<evidence type="ECO:0000256" key="2">
    <source>
        <dbReference type="ARBA" id="ARBA00023027"/>
    </source>
</evidence>
<evidence type="ECO:0000259" key="3">
    <source>
        <dbReference type="Pfam" id="PF02826"/>
    </source>
</evidence>
<dbReference type="CDD" id="cd12164">
    <property type="entry name" value="GDH_like_2"/>
    <property type="match status" value="1"/>
</dbReference>
<dbReference type="SUPFAM" id="SSF51735">
    <property type="entry name" value="NAD(P)-binding Rossmann-fold domains"/>
    <property type="match status" value="1"/>
</dbReference>
<dbReference type="GO" id="GO:0016491">
    <property type="term" value="F:oxidoreductase activity"/>
    <property type="evidence" value="ECO:0007669"/>
    <property type="project" value="UniProtKB-KW"/>
</dbReference>
<dbReference type="Proteomes" id="UP000285575">
    <property type="component" value="Unassembled WGS sequence"/>
</dbReference>